<proteinExistence type="predicted"/>
<reference evidence="1" key="1">
    <citation type="journal article" date="2023" name="Int. J. Syst. Evol. Microbiol.">
        <title>Streptomyces meridianus sp. nov. isolated from brackish water of the Tagus estuary in Alcochete, Portugal.</title>
        <authorList>
            <person name="Santos J.D.N."/>
            <person name="Klimek D."/>
            <person name="Calusinska M."/>
            <person name="Lobo Da Cunha A."/>
            <person name="Catita J."/>
            <person name="Goncalves H."/>
            <person name="Gonzalez I."/>
            <person name="Reyes F."/>
            <person name="Lage O.M."/>
        </authorList>
    </citation>
    <scope>NUCLEOTIDE SEQUENCE</scope>
    <source>
        <strain evidence="1">MTZ3.1</strain>
    </source>
</reference>
<dbReference type="Proteomes" id="UP001167160">
    <property type="component" value="Unassembled WGS sequence"/>
</dbReference>
<sequence>MTRTSVDGAPTVVRRALRVLGTALPGIWIVSAHGRFFPLLPCSPTP</sequence>
<comment type="caution">
    <text evidence="1">The sequence shown here is derived from an EMBL/GenBank/DDBJ whole genome shotgun (WGS) entry which is preliminary data.</text>
</comment>
<name>A0ABT0X419_9ACTN</name>
<organism evidence="1 2">
    <name type="scientific">Streptomyces meridianus</name>
    <dbReference type="NCBI Taxonomy" id="2938945"/>
    <lineage>
        <taxon>Bacteria</taxon>
        <taxon>Bacillati</taxon>
        <taxon>Actinomycetota</taxon>
        <taxon>Actinomycetes</taxon>
        <taxon>Kitasatosporales</taxon>
        <taxon>Streptomycetaceae</taxon>
        <taxon>Streptomyces</taxon>
    </lineage>
</organism>
<dbReference type="RefSeq" id="WP_251411218.1">
    <property type="nucleotide sequence ID" value="NZ_JAMQGM010000015.1"/>
</dbReference>
<dbReference type="EMBL" id="JAMQGM010000015">
    <property type="protein sequence ID" value="MCM2577065.1"/>
    <property type="molecule type" value="Genomic_DNA"/>
</dbReference>
<evidence type="ECO:0000313" key="2">
    <source>
        <dbReference type="Proteomes" id="UP001167160"/>
    </source>
</evidence>
<protein>
    <submittedName>
        <fullName evidence="1">Uncharacterized protein</fullName>
    </submittedName>
</protein>
<accession>A0ABT0X419</accession>
<gene>
    <name evidence="1" type="ORF">M1E25_06800</name>
</gene>
<keyword evidence="2" id="KW-1185">Reference proteome</keyword>
<evidence type="ECO:0000313" key="1">
    <source>
        <dbReference type="EMBL" id="MCM2577065.1"/>
    </source>
</evidence>